<keyword evidence="3" id="KW-1185">Reference proteome</keyword>
<dbReference type="Pfam" id="PF01541">
    <property type="entry name" value="GIY-YIG"/>
    <property type="match status" value="1"/>
</dbReference>
<dbReference type="EMBL" id="VNHY01000004">
    <property type="protein sequence ID" value="TYP92106.1"/>
    <property type="molecule type" value="Genomic_DNA"/>
</dbReference>
<dbReference type="GO" id="GO:0004519">
    <property type="term" value="F:endonuclease activity"/>
    <property type="evidence" value="ECO:0007669"/>
    <property type="project" value="UniProtKB-KW"/>
</dbReference>
<feature type="domain" description="GIY-YIG" evidence="1">
    <location>
        <begin position="1"/>
        <end position="77"/>
    </location>
</feature>
<dbReference type="Proteomes" id="UP000324595">
    <property type="component" value="Unassembled WGS sequence"/>
</dbReference>
<dbReference type="OrthoDB" id="1495241at2"/>
<keyword evidence="2" id="KW-0378">Hydrolase</keyword>
<dbReference type="PROSITE" id="PS50164">
    <property type="entry name" value="GIY_YIG"/>
    <property type="match status" value="1"/>
</dbReference>
<dbReference type="InterPro" id="IPR000305">
    <property type="entry name" value="GIY-YIG_endonuc"/>
</dbReference>
<organism evidence="2 3">
    <name type="scientific">Fodinibius salinus</name>
    <dbReference type="NCBI Taxonomy" id="860790"/>
    <lineage>
        <taxon>Bacteria</taxon>
        <taxon>Pseudomonadati</taxon>
        <taxon>Balneolota</taxon>
        <taxon>Balneolia</taxon>
        <taxon>Balneolales</taxon>
        <taxon>Balneolaceae</taxon>
        <taxon>Fodinibius</taxon>
    </lineage>
</organism>
<evidence type="ECO:0000313" key="3">
    <source>
        <dbReference type="Proteomes" id="UP000324595"/>
    </source>
</evidence>
<keyword evidence="2" id="KW-0540">Nuclease</keyword>
<gene>
    <name evidence="2" type="ORF">LX73_2355</name>
</gene>
<protein>
    <submittedName>
        <fullName evidence="2">Putative endonuclease</fullName>
    </submittedName>
</protein>
<reference evidence="2 3" key="1">
    <citation type="submission" date="2019-07" db="EMBL/GenBank/DDBJ databases">
        <title>Genomic Encyclopedia of Archaeal and Bacterial Type Strains, Phase II (KMG-II): from individual species to whole genera.</title>
        <authorList>
            <person name="Goeker M."/>
        </authorList>
    </citation>
    <scope>NUCLEOTIDE SEQUENCE [LARGE SCALE GENOMIC DNA]</scope>
    <source>
        <strain evidence="2 3">DSM 21935</strain>
    </source>
</reference>
<dbReference type="SUPFAM" id="SSF82771">
    <property type="entry name" value="GIY-YIG endonuclease"/>
    <property type="match status" value="1"/>
</dbReference>
<keyword evidence="2" id="KW-0255">Endonuclease</keyword>
<proteinExistence type="predicted"/>
<comment type="caution">
    <text evidence="2">The sequence shown here is derived from an EMBL/GenBank/DDBJ whole genome shotgun (WGS) entry which is preliminary data.</text>
</comment>
<evidence type="ECO:0000259" key="1">
    <source>
        <dbReference type="PROSITE" id="PS50164"/>
    </source>
</evidence>
<dbReference type="Gene3D" id="3.40.1440.10">
    <property type="entry name" value="GIY-YIG endonuclease"/>
    <property type="match status" value="1"/>
</dbReference>
<dbReference type="RefSeq" id="WP_148899667.1">
    <property type="nucleotide sequence ID" value="NZ_VNHY01000004.1"/>
</dbReference>
<name>A0A5D3YFB6_9BACT</name>
<accession>A0A5D3YFB6</accession>
<dbReference type="AlphaFoldDB" id="A0A5D3YFB6"/>
<dbReference type="InterPro" id="IPR035901">
    <property type="entry name" value="GIY-YIG_endonuc_sf"/>
</dbReference>
<evidence type="ECO:0000313" key="2">
    <source>
        <dbReference type="EMBL" id="TYP92106.1"/>
    </source>
</evidence>
<sequence>MFHTYIIYSKSIDPYYSGYTSVGIDKRLRRHNKGDSPSTKSGAPWTVKYVKSFETKTEAIKWENLIKRQKSREFIEKLINSEENEWE</sequence>